<dbReference type="GO" id="GO:0004519">
    <property type="term" value="F:endonuclease activity"/>
    <property type="evidence" value="ECO:0007669"/>
    <property type="project" value="UniProtKB-KW"/>
</dbReference>
<proteinExistence type="predicted"/>
<evidence type="ECO:0000256" key="1">
    <source>
        <dbReference type="SAM" id="MobiDB-lite"/>
    </source>
</evidence>
<organism evidence="4 5">
    <name type="scientific">Pedobacter terrae</name>
    <dbReference type="NCBI Taxonomy" id="405671"/>
    <lineage>
        <taxon>Bacteria</taxon>
        <taxon>Pseudomonadati</taxon>
        <taxon>Bacteroidota</taxon>
        <taxon>Sphingobacteriia</taxon>
        <taxon>Sphingobacteriales</taxon>
        <taxon>Sphingobacteriaceae</taxon>
        <taxon>Pedobacter</taxon>
    </lineage>
</organism>
<feature type="transmembrane region" description="Helical" evidence="2">
    <location>
        <begin position="80"/>
        <end position="106"/>
    </location>
</feature>
<feature type="domain" description="Tox-REase-5" evidence="3">
    <location>
        <begin position="368"/>
        <end position="412"/>
    </location>
</feature>
<evidence type="ECO:0000256" key="2">
    <source>
        <dbReference type="SAM" id="Phobius"/>
    </source>
</evidence>
<feature type="compositionally biased region" description="Basic and acidic residues" evidence="1">
    <location>
        <begin position="406"/>
        <end position="415"/>
    </location>
</feature>
<dbReference type="InterPro" id="IPR028904">
    <property type="entry name" value="Tox-REase-5_dom"/>
</dbReference>
<name>A0A1G7PWP6_9SPHI</name>
<feature type="compositionally biased region" description="Basic and acidic residues" evidence="1">
    <location>
        <begin position="290"/>
        <end position="343"/>
    </location>
</feature>
<keyword evidence="2" id="KW-0812">Transmembrane</keyword>
<dbReference type="EMBL" id="FNCH01000002">
    <property type="protein sequence ID" value="SDF90686.1"/>
    <property type="molecule type" value="Genomic_DNA"/>
</dbReference>
<feature type="region of interest" description="Disordered" evidence="1">
    <location>
        <begin position="393"/>
        <end position="428"/>
    </location>
</feature>
<feature type="region of interest" description="Disordered" evidence="1">
    <location>
        <begin position="285"/>
        <end position="375"/>
    </location>
</feature>
<keyword evidence="4" id="KW-0540">Nuclease</keyword>
<dbReference type="Proteomes" id="UP000199643">
    <property type="component" value="Unassembled WGS sequence"/>
</dbReference>
<feature type="transmembrane region" description="Helical" evidence="2">
    <location>
        <begin position="56"/>
        <end position="74"/>
    </location>
</feature>
<protein>
    <submittedName>
        <fullName evidence="4">Restriction endonuclease fold toxin 5</fullName>
    </submittedName>
</protein>
<dbReference type="AlphaFoldDB" id="A0A1G7PWP6"/>
<sequence length="481" mass="50684">MGNKIATEEDYWMCTGGIMPAQMQSIQRIAEQKDSKKYLIKSDTATASMGDFVCKWVMLIMALIAAVIAVLIVATGGAALGVLVAVGAAAGAAGAAFGSIVGGLVCGQKAAIARTWLGDKTNLMIGSQKTLTTGSTMECPVFGSKIVHAPNVKNWWDALRVGIGNFGETVILGALGGALIGLGGAVLSGSAALALPTLASVGTNLLGSITGWGMAARLYFGANAVSNQQALGQIDINNVEERDAAFSNAAFPEYGSIKRIASGSAEPMDAMLLLYFLNLRVPGAKPGTPPKEEPVGGNKEEPVAPKEEQAKPKEEEVKPVENAKPAEEAPAKGKDGKAYEAKKPSFKNGQSDGGPGTWETRSTPQKGAAYQEKVTGAPKDTEYVVKTDKMKSGEKKFDGYDPETNTLKDAKDWDKWPPSGNKPWEKAARQSEINHAKIDADIASDAGSKLEYHVPTEEKASQLREIFAEEGINIDVIVTPK</sequence>
<keyword evidence="2" id="KW-0472">Membrane</keyword>
<feature type="transmembrane region" description="Helical" evidence="2">
    <location>
        <begin position="170"/>
        <end position="195"/>
    </location>
</feature>
<dbReference type="Pfam" id="PF15648">
    <property type="entry name" value="Tox-REase-5"/>
    <property type="match status" value="1"/>
</dbReference>
<keyword evidence="4" id="KW-0255">Endonuclease</keyword>
<keyword evidence="4" id="KW-0378">Hydrolase</keyword>
<reference evidence="5" key="1">
    <citation type="submission" date="2016-10" db="EMBL/GenBank/DDBJ databases">
        <authorList>
            <person name="Varghese N."/>
            <person name="Submissions S."/>
        </authorList>
    </citation>
    <scope>NUCLEOTIDE SEQUENCE [LARGE SCALE GENOMIC DNA]</scope>
    <source>
        <strain evidence="5">DSM 17933</strain>
    </source>
</reference>
<evidence type="ECO:0000313" key="4">
    <source>
        <dbReference type="EMBL" id="SDF90686.1"/>
    </source>
</evidence>
<dbReference type="OrthoDB" id="1249547at2"/>
<gene>
    <name evidence="4" type="ORF">SAMN05421827_10270</name>
</gene>
<evidence type="ECO:0000259" key="3">
    <source>
        <dbReference type="Pfam" id="PF15648"/>
    </source>
</evidence>
<accession>A0A1G7PWP6</accession>
<dbReference type="RefSeq" id="WP_090496854.1">
    <property type="nucleotide sequence ID" value="NZ_FNCH01000002.1"/>
</dbReference>
<evidence type="ECO:0000313" key="5">
    <source>
        <dbReference type="Proteomes" id="UP000199643"/>
    </source>
</evidence>
<keyword evidence="5" id="KW-1185">Reference proteome</keyword>
<keyword evidence="2" id="KW-1133">Transmembrane helix</keyword>
<dbReference type="STRING" id="405671.SAMN05421827_10270"/>